<dbReference type="KEGG" id="vg:10328417"/>
<name>E3SQB7_9CAUD</name>
<evidence type="ECO:0000313" key="1">
    <source>
        <dbReference type="EMBL" id="ADO99405.1"/>
    </source>
</evidence>
<keyword evidence="2" id="KW-1185">Reference proteome</keyword>
<dbReference type="GeneID" id="10328417"/>
<organism evidence="1 2">
    <name type="scientific">Synechococcus phage Syn19</name>
    <dbReference type="NCBI Taxonomy" id="445684"/>
    <lineage>
        <taxon>Viruses</taxon>
        <taxon>Duplodnaviria</taxon>
        <taxon>Heunggongvirae</taxon>
        <taxon>Uroviricota</taxon>
        <taxon>Caudoviricetes</taxon>
        <taxon>Pantevenvirales</taxon>
        <taxon>Kyanoviridae</taxon>
        <taxon>Pontusvirus</taxon>
        <taxon>Pontusvirus syn19</taxon>
    </lineage>
</organism>
<dbReference type="InterPro" id="IPR046285">
    <property type="entry name" value="DUF6322"/>
</dbReference>
<evidence type="ECO:0000313" key="2">
    <source>
        <dbReference type="Proteomes" id="UP000006535"/>
    </source>
</evidence>
<accession>E3SQB7</accession>
<dbReference type="EMBL" id="GU071106">
    <property type="protein sequence ID" value="ADO99405.1"/>
    <property type="molecule type" value="Genomic_DNA"/>
</dbReference>
<dbReference type="Pfam" id="PF19847">
    <property type="entry name" value="DUF6322"/>
    <property type="match status" value="1"/>
</dbReference>
<gene>
    <name evidence="1" type="ORF">Syn19_152</name>
</gene>
<sequence>MRKFLPIVMLLMAAPAHADITHRLSSSVQLQVNSAATQATRLGNSYAISGNNVNTTDGTTTGTVAAGTITSGVYAPGSIDATQATAGEAFSFSTSFTQADAIPTSAATTGEIQNFGIMTSNAAGTAGDLAGTIDSAGSMALTAGGAGTSAIGQFSSEIIIK</sequence>
<proteinExistence type="predicted"/>
<evidence type="ECO:0008006" key="3">
    <source>
        <dbReference type="Google" id="ProtNLM"/>
    </source>
</evidence>
<dbReference type="Proteomes" id="UP000006535">
    <property type="component" value="Segment"/>
</dbReference>
<protein>
    <recommendedName>
        <fullName evidence="3">OMP1 protein</fullName>
    </recommendedName>
</protein>
<reference evidence="1 2" key="1">
    <citation type="journal article" date="2010" name="Environ. Microbiol.">
        <title>Genomic analysis of oceanic cyanobacterial myoviruses compared with T4-like myoviruses from diverse hosts and environments.</title>
        <authorList>
            <person name="Sullivan M.B."/>
            <person name="Huang K.H."/>
            <person name="Ignacio-Espinoza J.C."/>
            <person name="Berlin A.M."/>
            <person name="Kelly L."/>
            <person name="Weigele P.R."/>
            <person name="DeFrancesco A.S."/>
            <person name="Kern S.E."/>
            <person name="Thompson L.R."/>
            <person name="Young S."/>
            <person name="Yandava C."/>
            <person name="Fu R."/>
            <person name="Krastins B."/>
            <person name="Chase M."/>
            <person name="Sarracino D."/>
            <person name="Osburne M.S."/>
            <person name="Henn M.R."/>
            <person name="Chisholm S.W."/>
        </authorList>
    </citation>
    <scope>NUCLEOTIDE SEQUENCE [LARGE SCALE GENOMIC DNA]</scope>
    <source>
        <strain evidence="1">Syn19</strain>
    </source>
</reference>
<dbReference type="OrthoDB" id="16899at10239"/>
<dbReference type="RefSeq" id="YP_004323985.1">
    <property type="nucleotide sequence ID" value="NC_015286.1"/>
</dbReference>